<reference evidence="3 4" key="1">
    <citation type="submission" date="2018-07" db="EMBL/GenBank/DDBJ databases">
        <title>Dyella monticola sp. nov. and Dyella psychrodurans sp. nov. isolated from monsoon evergreen broad-leaved forest soil of Dinghu Mountain, China.</title>
        <authorList>
            <person name="Gao Z."/>
            <person name="Qiu L."/>
        </authorList>
    </citation>
    <scope>NUCLEOTIDE SEQUENCE [LARGE SCALE GENOMIC DNA]</scope>
    <source>
        <strain evidence="3 4">4MSK11</strain>
    </source>
</reference>
<feature type="transmembrane region" description="Helical" evidence="1">
    <location>
        <begin position="138"/>
        <end position="163"/>
    </location>
</feature>
<evidence type="ECO:0000259" key="2">
    <source>
        <dbReference type="Pfam" id="PF12696"/>
    </source>
</evidence>
<dbReference type="OrthoDB" id="6045057at2"/>
<dbReference type="SUPFAM" id="SSF52540">
    <property type="entry name" value="P-loop containing nucleoside triphosphate hydrolases"/>
    <property type="match status" value="1"/>
</dbReference>
<dbReference type="RefSeq" id="WP_115476190.1">
    <property type="nucleotide sequence ID" value="NZ_QRBF01000001.1"/>
</dbReference>
<dbReference type="InterPro" id="IPR032689">
    <property type="entry name" value="TraG-D_C"/>
</dbReference>
<feature type="transmembrane region" description="Helical" evidence="1">
    <location>
        <begin position="275"/>
        <end position="292"/>
    </location>
</feature>
<organism evidence="3 4">
    <name type="scientific">Dyella psychrodurans</name>
    <dbReference type="NCBI Taxonomy" id="1927960"/>
    <lineage>
        <taxon>Bacteria</taxon>
        <taxon>Pseudomonadati</taxon>
        <taxon>Pseudomonadota</taxon>
        <taxon>Gammaproteobacteria</taxon>
        <taxon>Lysobacterales</taxon>
        <taxon>Rhodanobacteraceae</taxon>
        <taxon>Dyella</taxon>
    </lineage>
</organism>
<dbReference type="Pfam" id="PF12696">
    <property type="entry name" value="TraG-D_C"/>
    <property type="match status" value="1"/>
</dbReference>
<name>A0A370XC09_9GAMM</name>
<keyword evidence="1" id="KW-0812">Transmembrane</keyword>
<feature type="transmembrane region" description="Helical" evidence="1">
    <location>
        <begin position="242"/>
        <end position="263"/>
    </location>
</feature>
<evidence type="ECO:0000256" key="1">
    <source>
        <dbReference type="SAM" id="Phobius"/>
    </source>
</evidence>
<dbReference type="Proteomes" id="UP000255334">
    <property type="component" value="Unassembled WGS sequence"/>
</dbReference>
<dbReference type="CDD" id="cd01127">
    <property type="entry name" value="TrwB_TraG_TraD_VirD4"/>
    <property type="match status" value="1"/>
</dbReference>
<evidence type="ECO:0000313" key="4">
    <source>
        <dbReference type="Proteomes" id="UP000255334"/>
    </source>
</evidence>
<proteinExistence type="predicted"/>
<sequence>MPSLVKRLASGVSRIIQDHDDIRQSMEAFDRMYGGNTDPNGLSPNAVNGALGKVVGPDAEKIVSFYGAVQSDGGWVLPEDKRTPDVIKKLRPFWVKVPDDLTGIHGGMPRLTADGKPVESVSLAEEWGPGSDPITVPLIYTLIPMIAAVWVAIVTLTNALAGILPAAVLSWGAIGVTTVLALALATLFLTIEEMTNSVWTGLKAILIGAALPLMLNRAMPAWLSGVLDAPLRWFHEIPMELIAIGAVIVLLGGFIFSGVVTFFKGGGLKHTLRERLLALFWFGSYISALVYIDVALPSVAKGIFVFVPGCLMAVRNLDAWWRYRAQMLLLQFSMSQSNMQIRSFQQSGMIQSTRNGQILRASRDTSHVIKLGTCTGSSALKAATPFTPSAGADMSVTTKDLGGHTIVFGISGSGKTASLARPVAYEYWRSGEGGMLIMCGKGQLPKDLRPIIDIMIEPGADWAIMAGLDAVQVSGIMRTFKATGKAVKDSDENGKDSHWREGAQSFTTNCTYILGALHTHEIATRAYEREQIAKRHIETLILEIEGMDGADVDEDLASREDEVAKRQAVVAQDREWRWTYGHLYDTVRQANAGLKSGTSFTVSKEVLHWRDFLGVNASDHRRETNPETIYHDVLIERSGLLMALEAVEDWVVNQPEETRNSFFSNIQQAFTPLMRTGTVMHNADGIPWIALEQGTLRTDGVFYGKNLGVALNVEKLGDPARIITQIVRGIVHNEIKRRDDEWSNDLVKAGQKPVMILIDECHLIVGSEEANLITTIRSKGGSYFLLTQGLENFQGLAGFEEKEVLALLSQCSNVISFQTSEFTYAYLEARCGKTLAAKTKMWTNGNLSFDNAWAQFKGSPLFDASNPFAAFYQKLRNHGFGHVTIRPASKDGKLSVHKGGHHLVDQDMLAMYMESLKHKHASAEIEEVEIDRVSKADLQAQLLTKGEGDAFVYLTRAGAPRYDFCKLQHMTPAQLRARIAEHKSQIETAQEAA</sequence>
<comment type="caution">
    <text evidence="3">The sequence shown here is derived from an EMBL/GenBank/DDBJ whole genome shotgun (WGS) entry which is preliminary data.</text>
</comment>
<dbReference type="EMBL" id="QRBF01000001">
    <property type="protein sequence ID" value="RDS85939.1"/>
    <property type="molecule type" value="Genomic_DNA"/>
</dbReference>
<feature type="transmembrane region" description="Helical" evidence="1">
    <location>
        <begin position="201"/>
        <end position="222"/>
    </location>
</feature>
<dbReference type="InterPro" id="IPR027417">
    <property type="entry name" value="P-loop_NTPase"/>
</dbReference>
<protein>
    <recommendedName>
        <fullName evidence="2">TraD/TraG TraM recognition site domain-containing protein</fullName>
    </recommendedName>
</protein>
<keyword evidence="1" id="KW-1133">Transmembrane helix</keyword>
<gene>
    <name evidence="3" type="ORF">DWU99_01275</name>
</gene>
<feature type="transmembrane region" description="Helical" evidence="1">
    <location>
        <begin position="169"/>
        <end position="189"/>
    </location>
</feature>
<dbReference type="Gene3D" id="3.40.50.300">
    <property type="entry name" value="P-loop containing nucleotide triphosphate hydrolases"/>
    <property type="match status" value="1"/>
</dbReference>
<keyword evidence="1" id="KW-0472">Membrane</keyword>
<keyword evidence="4" id="KW-1185">Reference proteome</keyword>
<evidence type="ECO:0000313" key="3">
    <source>
        <dbReference type="EMBL" id="RDS85939.1"/>
    </source>
</evidence>
<accession>A0A370XC09</accession>
<feature type="domain" description="TraD/TraG TraM recognition site" evidence="2">
    <location>
        <begin position="753"/>
        <end position="846"/>
    </location>
</feature>
<dbReference type="AlphaFoldDB" id="A0A370XC09"/>